<sequence>MKSRRGGERRSEEQGELLGPPSGGEEDRRRAVGAVGAAGLCGVSAWLHHPASGLYLRLWRFTEASSAGAGTQGRRRRLALTSGRRRRGGDRQRGGGRCSSTVHPGISRYSSFIYRAARSTVLCGCAPSRR</sequence>
<evidence type="ECO:0000256" key="1">
    <source>
        <dbReference type="SAM" id="MobiDB-lite"/>
    </source>
</evidence>
<name>A0A9N7U922_PLEPL</name>
<dbReference type="AlphaFoldDB" id="A0A9N7U922"/>
<protein>
    <submittedName>
        <fullName evidence="2">Uncharacterized protein</fullName>
    </submittedName>
</protein>
<organism evidence="2 3">
    <name type="scientific">Pleuronectes platessa</name>
    <name type="common">European plaice</name>
    <dbReference type="NCBI Taxonomy" id="8262"/>
    <lineage>
        <taxon>Eukaryota</taxon>
        <taxon>Metazoa</taxon>
        <taxon>Chordata</taxon>
        <taxon>Craniata</taxon>
        <taxon>Vertebrata</taxon>
        <taxon>Euteleostomi</taxon>
        <taxon>Actinopterygii</taxon>
        <taxon>Neopterygii</taxon>
        <taxon>Teleostei</taxon>
        <taxon>Neoteleostei</taxon>
        <taxon>Acanthomorphata</taxon>
        <taxon>Carangaria</taxon>
        <taxon>Pleuronectiformes</taxon>
        <taxon>Pleuronectoidei</taxon>
        <taxon>Pleuronectidae</taxon>
        <taxon>Pleuronectes</taxon>
    </lineage>
</organism>
<keyword evidence="3" id="KW-1185">Reference proteome</keyword>
<evidence type="ECO:0000313" key="3">
    <source>
        <dbReference type="Proteomes" id="UP001153269"/>
    </source>
</evidence>
<dbReference type="Proteomes" id="UP001153269">
    <property type="component" value="Unassembled WGS sequence"/>
</dbReference>
<dbReference type="EMBL" id="CADEAL010000968">
    <property type="protein sequence ID" value="CAB1427419.1"/>
    <property type="molecule type" value="Genomic_DNA"/>
</dbReference>
<feature type="region of interest" description="Disordered" evidence="1">
    <location>
        <begin position="65"/>
        <end position="101"/>
    </location>
</feature>
<feature type="region of interest" description="Disordered" evidence="1">
    <location>
        <begin position="1"/>
        <end position="29"/>
    </location>
</feature>
<proteinExistence type="predicted"/>
<gene>
    <name evidence="2" type="ORF">PLEPLA_LOCUS15358</name>
</gene>
<evidence type="ECO:0000313" key="2">
    <source>
        <dbReference type="EMBL" id="CAB1427419.1"/>
    </source>
</evidence>
<reference evidence="2" key="1">
    <citation type="submission" date="2020-03" db="EMBL/GenBank/DDBJ databases">
        <authorList>
            <person name="Weist P."/>
        </authorList>
    </citation>
    <scope>NUCLEOTIDE SEQUENCE</scope>
</reference>
<accession>A0A9N7U922</accession>
<feature type="compositionally biased region" description="Basic and acidic residues" evidence="1">
    <location>
        <begin position="1"/>
        <end position="13"/>
    </location>
</feature>
<feature type="compositionally biased region" description="Basic residues" evidence="1">
    <location>
        <begin position="73"/>
        <end position="88"/>
    </location>
</feature>
<comment type="caution">
    <text evidence="2">The sequence shown here is derived from an EMBL/GenBank/DDBJ whole genome shotgun (WGS) entry which is preliminary data.</text>
</comment>